<dbReference type="InterPro" id="IPR015424">
    <property type="entry name" value="PyrdxlP-dep_Trfase"/>
</dbReference>
<dbReference type="InterPro" id="IPR015422">
    <property type="entry name" value="PyrdxlP-dep_Trfase_small"/>
</dbReference>
<dbReference type="Gene3D" id="3.90.1150.10">
    <property type="entry name" value="Aspartate Aminotransferase, domain 1"/>
    <property type="match status" value="1"/>
</dbReference>
<dbReference type="GO" id="GO:0008483">
    <property type="term" value="F:transaminase activity"/>
    <property type="evidence" value="ECO:0007669"/>
    <property type="project" value="UniProtKB-KW"/>
</dbReference>
<comment type="caution">
    <text evidence="6">The sequence shown here is derived from an EMBL/GenBank/DDBJ whole genome shotgun (WGS) entry which is preliminary data.</text>
</comment>
<accession>A0A5E4LQI5</accession>
<dbReference type="GO" id="GO:0030170">
    <property type="term" value="F:pyridoxal phosphate binding"/>
    <property type="evidence" value="ECO:0007669"/>
    <property type="project" value="InterPro"/>
</dbReference>
<dbReference type="Proteomes" id="UP000789941">
    <property type="component" value="Unassembled WGS sequence"/>
</dbReference>
<dbReference type="Pfam" id="PF00155">
    <property type="entry name" value="Aminotran_1_2"/>
    <property type="match status" value="1"/>
</dbReference>
<evidence type="ECO:0000256" key="3">
    <source>
        <dbReference type="ARBA" id="ARBA00022679"/>
    </source>
</evidence>
<evidence type="ECO:0000256" key="4">
    <source>
        <dbReference type="ARBA" id="ARBA00022898"/>
    </source>
</evidence>
<dbReference type="InterPro" id="IPR004839">
    <property type="entry name" value="Aminotransferase_I/II_large"/>
</dbReference>
<dbReference type="PANTHER" id="PTHR43488">
    <property type="entry name" value="GLUTAMATE-PYRUVATE AMINOTRANSFERASE ALAA"/>
    <property type="match status" value="1"/>
</dbReference>
<dbReference type="EMBL" id="CABMJJ010000009">
    <property type="protein sequence ID" value="VVC03811.1"/>
    <property type="molecule type" value="Genomic_DNA"/>
</dbReference>
<dbReference type="EC" id="2.6.1.108" evidence="6"/>
<dbReference type="CDD" id="cd00609">
    <property type="entry name" value="AAT_like"/>
    <property type="match status" value="1"/>
</dbReference>
<reference evidence="6 7" key="1">
    <citation type="submission" date="2019-08" db="EMBL/GenBank/DDBJ databases">
        <authorList>
            <person name="Vazquez-Campos X."/>
        </authorList>
    </citation>
    <scope>NUCLEOTIDE SEQUENCE [LARGE SCALE GENOMIC DNA]</scope>
    <source>
        <strain evidence="6">LFW-283_2</strain>
    </source>
</reference>
<gene>
    <name evidence="6" type="primary">mfnC_1</name>
    <name evidence="6" type="ORF">LFW2832_00552</name>
</gene>
<feature type="domain" description="Aminotransferase class I/classII large" evidence="5">
    <location>
        <begin position="54"/>
        <end position="360"/>
    </location>
</feature>
<dbReference type="InterPro" id="IPR015421">
    <property type="entry name" value="PyrdxlP-dep_Trfase_major"/>
</dbReference>
<evidence type="ECO:0000256" key="1">
    <source>
        <dbReference type="ARBA" id="ARBA00001933"/>
    </source>
</evidence>
<keyword evidence="2 6" id="KW-0032">Aminotransferase</keyword>
<dbReference type="InterPro" id="IPR051926">
    <property type="entry name" value="Ala_Aminotransferase"/>
</dbReference>
<dbReference type="SUPFAM" id="SSF53383">
    <property type="entry name" value="PLP-dependent transferases"/>
    <property type="match status" value="1"/>
</dbReference>
<organism evidence="6 7">
    <name type="scientific">Candidatus Bilamarchaeum dharawalense</name>
    <dbReference type="NCBI Taxonomy" id="2885759"/>
    <lineage>
        <taxon>Archaea</taxon>
        <taxon>Candidatus Micrarchaeota</taxon>
        <taxon>Candidatus Micrarchaeia</taxon>
        <taxon>Candidatus Anstonellales</taxon>
        <taxon>Candidatus Bilamarchaeaceae</taxon>
        <taxon>Candidatus Bilamarchaeum</taxon>
    </lineage>
</organism>
<dbReference type="Gene3D" id="3.40.640.10">
    <property type="entry name" value="Type I PLP-dependent aspartate aminotransferase-like (Major domain)"/>
    <property type="match status" value="1"/>
</dbReference>
<evidence type="ECO:0000259" key="5">
    <source>
        <dbReference type="Pfam" id="PF00155"/>
    </source>
</evidence>
<proteinExistence type="predicted"/>
<evidence type="ECO:0000256" key="2">
    <source>
        <dbReference type="ARBA" id="ARBA00022576"/>
    </source>
</evidence>
<name>A0A5E4LQI5_9ARCH</name>
<evidence type="ECO:0000313" key="7">
    <source>
        <dbReference type="Proteomes" id="UP000789941"/>
    </source>
</evidence>
<protein>
    <submittedName>
        <fullName evidence="6">(5-formylfuran-3-yl)methyl phosphate transaminase</fullName>
        <ecNumber evidence="6">2.6.1.108</ecNumber>
    </submittedName>
</protein>
<dbReference type="PANTHER" id="PTHR43488:SF2">
    <property type="entry name" value="GLUTAMATE-PYRUVATE AMINOTRANSFERASE ALAA"/>
    <property type="match status" value="1"/>
</dbReference>
<keyword evidence="4" id="KW-0663">Pyridoxal phosphate</keyword>
<evidence type="ECO:0000313" key="6">
    <source>
        <dbReference type="EMBL" id="VVC03811.1"/>
    </source>
</evidence>
<comment type="cofactor">
    <cofactor evidence="1">
        <name>pyridoxal 5'-phosphate</name>
        <dbReference type="ChEBI" id="CHEBI:597326"/>
    </cofactor>
</comment>
<keyword evidence="3 6" id="KW-0808">Transferase</keyword>
<dbReference type="AlphaFoldDB" id="A0A5E4LQI5"/>
<sequence>MRQLVAPHIKQAMERPLAIVPAPAKHPSGLTIINFTLGDPAKVDPKNFSTPSHIQAAMSGFRGEYFHPRGAPPLLELLGEHETNTERVLAMNGGSEGMEKLIRTLNGHILLPRPCFPPYAEGHEYHGKPVNMYRVDFEGGPDLEDMERRITPDTAAILVINPDNPTGMANGRKVLEAIIALAKKHDLAIVADEVYHDLTFDHPPPRMRELTTEIPIIEVGSFSKKYLMCGHRFGWLAFYNQTPELEEALLKQCGTRLCANVPAQLGAIAAIQGGTEHIAPMMNELRIRARLMVDGVSTIPNTRIVVPQGGFYFWWGITGTRFEKDLDFTNELGKQEGVYILPGSGFSREQDSSGTLWFRTVFLSPVDIISQGIDRIAKFVSANS</sequence>